<organism evidence="16 17">
    <name type="scientific">Kribbella lupini</name>
    <dbReference type="NCBI Taxonomy" id="291602"/>
    <lineage>
        <taxon>Bacteria</taxon>
        <taxon>Bacillati</taxon>
        <taxon>Actinomycetota</taxon>
        <taxon>Actinomycetes</taxon>
        <taxon>Propionibacteriales</taxon>
        <taxon>Kribbellaceae</taxon>
        <taxon>Kribbella</taxon>
    </lineage>
</organism>
<dbReference type="HAMAP" id="MF_00154">
    <property type="entry name" value="CyoE_CtaB"/>
    <property type="match status" value="1"/>
</dbReference>
<keyword evidence="4 14" id="KW-1003">Cell membrane</keyword>
<dbReference type="InterPro" id="IPR000537">
    <property type="entry name" value="UbiA_prenyltransferase"/>
</dbReference>
<dbReference type="EMBL" id="BAAANC010000001">
    <property type="protein sequence ID" value="GAA1517180.1"/>
    <property type="molecule type" value="Genomic_DNA"/>
</dbReference>
<keyword evidence="9 14" id="KW-0472">Membrane</keyword>
<keyword evidence="17" id="KW-1185">Reference proteome</keyword>
<comment type="similarity">
    <text evidence="14">Belongs to the UbiA prenyltransferase family. Protoheme IX farnesyltransferase subfamily.</text>
</comment>
<evidence type="ECO:0000256" key="1">
    <source>
        <dbReference type="ARBA" id="ARBA00004651"/>
    </source>
</evidence>
<name>A0ABN2ADR6_9ACTN</name>
<comment type="miscellaneous">
    <text evidence="14">Carbon 2 of the heme B porphyrin ring is defined according to the Fischer nomenclature.</text>
</comment>
<evidence type="ECO:0000256" key="11">
    <source>
        <dbReference type="ARBA" id="ARBA00040810"/>
    </source>
</evidence>
<feature type="transmembrane region" description="Helical" evidence="14">
    <location>
        <begin position="244"/>
        <end position="262"/>
    </location>
</feature>
<feature type="transmembrane region" description="Helical" evidence="14">
    <location>
        <begin position="49"/>
        <end position="68"/>
    </location>
</feature>
<evidence type="ECO:0000256" key="10">
    <source>
        <dbReference type="ARBA" id="ARBA00030253"/>
    </source>
</evidence>
<comment type="function">
    <text evidence="14">Converts heme B (protoheme IX) to heme O by substitution of the vinyl group on carbon 2 of heme B porphyrin ring with a hydroxyethyl farnesyl side group.</text>
</comment>
<dbReference type="Gene3D" id="1.10.357.140">
    <property type="entry name" value="UbiA prenyltransferase"/>
    <property type="match status" value="1"/>
</dbReference>
<evidence type="ECO:0000256" key="12">
    <source>
        <dbReference type="ARBA" id="ARBA00042475"/>
    </source>
</evidence>
<sequence>MFVTAVDPRPAATTSYPAPRPTEPAPHEVAGPSVRDVIKAYVGLTKPRIIELLLVTTIPVMFLAAGGVPGLGVVAATLVGGILASGSANTINCVLDRDIDEQMRRTRRRPLPRHAVSPRSAMVFGIALGVLATLELGFFVNWLSSVLALVANLFYVFVYTMVLKRRTVQNIVWGGIAGCFPTLIGWTAVTNDLAWTPLVLFGVVFLWTPPHTWALAMRYREDYASVDVPMLPVVATPVATARQILVYSILMVITSLALWPVADTGFVYPLAAVVLGVVFLREAFALLARAHTGADGAALRPMRLFHFSNIYLALLFIAAAIDPLLH</sequence>
<protein>
    <recommendedName>
        <fullName evidence="11 14">Protoheme IX farnesyltransferase</fullName>
        <ecNumber evidence="3 14">2.5.1.141</ecNumber>
    </recommendedName>
    <alternativeName>
        <fullName evidence="12 14">Heme B farnesyltransferase</fullName>
    </alternativeName>
    <alternativeName>
        <fullName evidence="10 14">Heme O synthase</fullName>
    </alternativeName>
</protein>
<dbReference type="NCBIfam" id="TIGR01473">
    <property type="entry name" value="cyoE_ctaB"/>
    <property type="match status" value="1"/>
</dbReference>
<feature type="transmembrane region" description="Helical" evidence="14">
    <location>
        <begin position="195"/>
        <end position="216"/>
    </location>
</feature>
<keyword evidence="8 14" id="KW-0350">Heme biosynthesis</keyword>
<dbReference type="Pfam" id="PF01040">
    <property type="entry name" value="UbiA"/>
    <property type="match status" value="1"/>
</dbReference>
<evidence type="ECO:0000313" key="17">
    <source>
        <dbReference type="Proteomes" id="UP001500363"/>
    </source>
</evidence>
<evidence type="ECO:0000313" key="16">
    <source>
        <dbReference type="EMBL" id="GAA1517180.1"/>
    </source>
</evidence>
<feature type="transmembrane region" description="Helical" evidence="14">
    <location>
        <begin position="74"/>
        <end position="95"/>
    </location>
</feature>
<evidence type="ECO:0000256" key="9">
    <source>
        <dbReference type="ARBA" id="ARBA00023136"/>
    </source>
</evidence>
<evidence type="ECO:0000256" key="4">
    <source>
        <dbReference type="ARBA" id="ARBA00022475"/>
    </source>
</evidence>
<comment type="subcellular location">
    <subcellularLocation>
        <location evidence="1 14">Cell membrane</location>
        <topology evidence="1 14">Multi-pass membrane protein</topology>
    </subcellularLocation>
</comment>
<keyword evidence="6 14" id="KW-0812">Transmembrane</keyword>
<evidence type="ECO:0000256" key="3">
    <source>
        <dbReference type="ARBA" id="ARBA00012292"/>
    </source>
</evidence>
<evidence type="ECO:0000256" key="13">
    <source>
        <dbReference type="ARBA" id="ARBA00047690"/>
    </source>
</evidence>
<feature type="transmembrane region" description="Helical" evidence="14">
    <location>
        <begin position="116"/>
        <end position="134"/>
    </location>
</feature>
<evidence type="ECO:0000256" key="7">
    <source>
        <dbReference type="ARBA" id="ARBA00022989"/>
    </source>
</evidence>
<dbReference type="Proteomes" id="UP001500363">
    <property type="component" value="Unassembled WGS sequence"/>
</dbReference>
<evidence type="ECO:0000256" key="2">
    <source>
        <dbReference type="ARBA" id="ARBA00004919"/>
    </source>
</evidence>
<comment type="pathway">
    <text evidence="2 14">Porphyrin-containing compound metabolism; heme O biosynthesis; heme O from protoheme: step 1/1.</text>
</comment>
<dbReference type="PANTHER" id="PTHR43448">
    <property type="entry name" value="PROTOHEME IX FARNESYLTRANSFERASE, MITOCHONDRIAL"/>
    <property type="match status" value="1"/>
</dbReference>
<feature type="transmembrane region" description="Helical" evidence="14">
    <location>
        <begin position="302"/>
        <end position="321"/>
    </location>
</feature>
<dbReference type="InterPro" id="IPR044878">
    <property type="entry name" value="UbiA_sf"/>
</dbReference>
<accession>A0ABN2ADR6</accession>
<feature type="transmembrane region" description="Helical" evidence="14">
    <location>
        <begin position="171"/>
        <end position="189"/>
    </location>
</feature>
<keyword evidence="5 14" id="KW-0808">Transferase</keyword>
<dbReference type="PANTHER" id="PTHR43448:SF7">
    <property type="entry name" value="4-HYDROXYBENZOATE SOLANESYLTRANSFERASE"/>
    <property type="match status" value="1"/>
</dbReference>
<evidence type="ECO:0000256" key="8">
    <source>
        <dbReference type="ARBA" id="ARBA00023133"/>
    </source>
</evidence>
<gene>
    <name evidence="14" type="primary">ctaB</name>
    <name evidence="16" type="ORF">GCM10009741_15510</name>
</gene>
<feature type="transmembrane region" description="Helical" evidence="14">
    <location>
        <begin position="268"/>
        <end position="290"/>
    </location>
</feature>
<feature type="transmembrane region" description="Helical" evidence="14">
    <location>
        <begin position="140"/>
        <end position="159"/>
    </location>
</feature>
<keyword evidence="7 14" id="KW-1133">Transmembrane helix</keyword>
<dbReference type="InterPro" id="IPR006369">
    <property type="entry name" value="Protohaem_IX_farnesylTrfase"/>
</dbReference>
<evidence type="ECO:0000256" key="6">
    <source>
        <dbReference type="ARBA" id="ARBA00022692"/>
    </source>
</evidence>
<dbReference type="NCBIfam" id="NF003349">
    <property type="entry name" value="PRK04375.1-2"/>
    <property type="match status" value="1"/>
</dbReference>
<evidence type="ECO:0000256" key="5">
    <source>
        <dbReference type="ARBA" id="ARBA00022679"/>
    </source>
</evidence>
<feature type="region of interest" description="Disordered" evidence="15">
    <location>
        <begin position="1"/>
        <end position="29"/>
    </location>
</feature>
<evidence type="ECO:0000256" key="14">
    <source>
        <dbReference type="HAMAP-Rule" id="MF_00154"/>
    </source>
</evidence>
<reference evidence="16 17" key="1">
    <citation type="journal article" date="2019" name="Int. J. Syst. Evol. Microbiol.">
        <title>The Global Catalogue of Microorganisms (GCM) 10K type strain sequencing project: providing services to taxonomists for standard genome sequencing and annotation.</title>
        <authorList>
            <consortium name="The Broad Institute Genomics Platform"/>
            <consortium name="The Broad Institute Genome Sequencing Center for Infectious Disease"/>
            <person name="Wu L."/>
            <person name="Ma J."/>
        </authorList>
    </citation>
    <scope>NUCLEOTIDE SEQUENCE [LARGE SCALE GENOMIC DNA]</scope>
    <source>
        <strain evidence="16 17">JCM 14303</strain>
    </source>
</reference>
<comment type="caution">
    <text evidence="16">The sequence shown here is derived from an EMBL/GenBank/DDBJ whole genome shotgun (WGS) entry which is preliminary data.</text>
</comment>
<dbReference type="EC" id="2.5.1.141" evidence="3 14"/>
<comment type="catalytic activity">
    <reaction evidence="13 14">
        <text>heme b + (2E,6E)-farnesyl diphosphate + H2O = Fe(II)-heme o + diphosphate</text>
        <dbReference type="Rhea" id="RHEA:28070"/>
        <dbReference type="ChEBI" id="CHEBI:15377"/>
        <dbReference type="ChEBI" id="CHEBI:33019"/>
        <dbReference type="ChEBI" id="CHEBI:60344"/>
        <dbReference type="ChEBI" id="CHEBI:60530"/>
        <dbReference type="ChEBI" id="CHEBI:175763"/>
        <dbReference type="EC" id="2.5.1.141"/>
    </reaction>
</comment>
<proteinExistence type="inferred from homology"/>
<evidence type="ECO:0000256" key="15">
    <source>
        <dbReference type="SAM" id="MobiDB-lite"/>
    </source>
</evidence>
<dbReference type="CDD" id="cd13957">
    <property type="entry name" value="PT_UbiA_Cox10"/>
    <property type="match status" value="1"/>
</dbReference>